<feature type="region of interest" description="Disordered" evidence="1">
    <location>
        <begin position="104"/>
        <end position="167"/>
    </location>
</feature>
<dbReference type="OrthoDB" id="2995124at2759"/>
<gene>
    <name evidence="2" type="ORF">BT62DRAFT_929649</name>
</gene>
<protein>
    <submittedName>
        <fullName evidence="2">Uncharacterized protein</fullName>
    </submittedName>
</protein>
<dbReference type="RefSeq" id="XP_043042065.1">
    <property type="nucleotide sequence ID" value="XM_043185765.1"/>
</dbReference>
<dbReference type="AlphaFoldDB" id="A0A9P8AUS7"/>
<evidence type="ECO:0000256" key="1">
    <source>
        <dbReference type="SAM" id="MobiDB-lite"/>
    </source>
</evidence>
<feature type="region of interest" description="Disordered" evidence="1">
    <location>
        <begin position="255"/>
        <end position="288"/>
    </location>
</feature>
<reference evidence="2" key="1">
    <citation type="submission" date="2020-11" db="EMBL/GenBank/DDBJ databases">
        <title>Adaptations for nitrogen fixation in a non-lichenized fungal sporocarp promotes dispersal by wood-feeding termites.</title>
        <authorList>
            <consortium name="DOE Joint Genome Institute"/>
            <person name="Koch R.A."/>
            <person name="Yoon G."/>
            <person name="Arayal U."/>
            <person name="Lail K."/>
            <person name="Amirebrahimi M."/>
            <person name="Labutti K."/>
            <person name="Lipzen A."/>
            <person name="Riley R."/>
            <person name="Barry K."/>
            <person name="Henrissat B."/>
            <person name="Grigoriev I.V."/>
            <person name="Herr J.R."/>
            <person name="Aime M.C."/>
        </authorList>
    </citation>
    <scope>NUCLEOTIDE SEQUENCE</scope>
    <source>
        <strain evidence="2">MCA 3950</strain>
    </source>
</reference>
<comment type="caution">
    <text evidence="2">The sequence shown here is derived from an EMBL/GenBank/DDBJ whole genome shotgun (WGS) entry which is preliminary data.</text>
</comment>
<feature type="compositionally biased region" description="Low complexity" evidence="1">
    <location>
        <begin position="113"/>
        <end position="136"/>
    </location>
</feature>
<evidence type="ECO:0000313" key="2">
    <source>
        <dbReference type="EMBL" id="KAG7448565.1"/>
    </source>
</evidence>
<dbReference type="Proteomes" id="UP000812287">
    <property type="component" value="Unassembled WGS sequence"/>
</dbReference>
<feature type="compositionally biased region" description="Basic residues" evidence="1">
    <location>
        <begin position="276"/>
        <end position="288"/>
    </location>
</feature>
<name>A0A9P8AUS7_9AGAR</name>
<dbReference type="EMBL" id="MU250529">
    <property type="protein sequence ID" value="KAG7448565.1"/>
    <property type="molecule type" value="Genomic_DNA"/>
</dbReference>
<organism evidence="2 3">
    <name type="scientific">Guyanagaster necrorhizus</name>
    <dbReference type="NCBI Taxonomy" id="856835"/>
    <lineage>
        <taxon>Eukaryota</taxon>
        <taxon>Fungi</taxon>
        <taxon>Dikarya</taxon>
        <taxon>Basidiomycota</taxon>
        <taxon>Agaricomycotina</taxon>
        <taxon>Agaricomycetes</taxon>
        <taxon>Agaricomycetidae</taxon>
        <taxon>Agaricales</taxon>
        <taxon>Marasmiineae</taxon>
        <taxon>Physalacriaceae</taxon>
        <taxon>Guyanagaster</taxon>
    </lineage>
</organism>
<feature type="compositionally biased region" description="Polar residues" evidence="1">
    <location>
        <begin position="153"/>
        <end position="167"/>
    </location>
</feature>
<keyword evidence="3" id="KW-1185">Reference proteome</keyword>
<accession>A0A9P8AUS7</accession>
<feature type="region of interest" description="Disordered" evidence="1">
    <location>
        <begin position="214"/>
        <end position="239"/>
    </location>
</feature>
<sequence length="288" mass="31548">MDASVYPDPSITSYRLVAMLFPHWTIVESQFSKSEWKALSDISSSLVDRGLVYSDDPYDTWKLAEEVGHLVGTQENWSMVPPNERIDRFLTVCSKGLGTLYKREERLENPVGPKKSPIPSPANSIPSSSTGSLDSSLPTAQIPAPLRIVTDAPSMSRSRSPYRNSLNDALNPYRVMSRDNTTGTPYESPPPIYTNHNFGVPTFGNYYSSSPMSSPTASLPWDSSDSGSSSHIAYGNSSPWTGGDVDGLYDAAETKFGSTMLKPPSSEPQTPPGLRRSQRNHAKKTYKG</sequence>
<feature type="compositionally biased region" description="Low complexity" evidence="1">
    <location>
        <begin position="214"/>
        <end position="230"/>
    </location>
</feature>
<dbReference type="GeneID" id="66108062"/>
<proteinExistence type="predicted"/>
<evidence type="ECO:0000313" key="3">
    <source>
        <dbReference type="Proteomes" id="UP000812287"/>
    </source>
</evidence>